<feature type="transmembrane region" description="Helical" evidence="1">
    <location>
        <begin position="87"/>
        <end position="111"/>
    </location>
</feature>
<evidence type="ECO:0000313" key="3">
    <source>
        <dbReference type="Proteomes" id="UP000430692"/>
    </source>
</evidence>
<evidence type="ECO:0000313" key="2">
    <source>
        <dbReference type="EMBL" id="MXQ53651.1"/>
    </source>
</evidence>
<sequence length="112" mass="12003">MDTKEKNQLENLDNKDKKLDVEAAAELSPSNVNPVDTSRTEKKEVDGSGIGVTALILSLLAFFLFPFILSALGIILGIVGAQRGSTAGWWAIGIGAFVLLVRILAFPLMAIF</sequence>
<feature type="transmembrane region" description="Helical" evidence="1">
    <location>
        <begin position="52"/>
        <end position="81"/>
    </location>
</feature>
<dbReference type="PANTHER" id="PTHR40040:SF1">
    <property type="entry name" value="MEMBRANE PROTEIN"/>
    <property type="match status" value="1"/>
</dbReference>
<proteinExistence type="predicted"/>
<name>A0A6I4VT65_9BACL</name>
<dbReference type="EMBL" id="WUUL01000004">
    <property type="protein sequence ID" value="MXQ53651.1"/>
    <property type="molecule type" value="Genomic_DNA"/>
</dbReference>
<gene>
    <name evidence="2" type="ORF">GSM42_07890</name>
</gene>
<dbReference type="AlphaFoldDB" id="A0A6I4VT65"/>
<dbReference type="PANTHER" id="PTHR40040">
    <property type="entry name" value="SMALL HYDROPHOBIC PROTEIN-RELATED"/>
    <property type="match status" value="1"/>
</dbReference>
<evidence type="ECO:0000256" key="1">
    <source>
        <dbReference type="SAM" id="Phobius"/>
    </source>
</evidence>
<accession>A0A6I4VT65</accession>
<dbReference type="Proteomes" id="UP000430692">
    <property type="component" value="Unassembled WGS sequence"/>
</dbReference>
<protein>
    <submittedName>
        <fullName evidence="2">DUF4190 domain-containing protein</fullName>
    </submittedName>
</protein>
<organism evidence="2 3">
    <name type="scientific">Shimazuella alba</name>
    <dbReference type="NCBI Taxonomy" id="2690964"/>
    <lineage>
        <taxon>Bacteria</taxon>
        <taxon>Bacillati</taxon>
        <taxon>Bacillota</taxon>
        <taxon>Bacilli</taxon>
        <taxon>Bacillales</taxon>
        <taxon>Thermoactinomycetaceae</taxon>
        <taxon>Shimazuella</taxon>
    </lineage>
</organism>
<dbReference type="InterPro" id="IPR055338">
    <property type="entry name" value="YqfX-like"/>
</dbReference>
<dbReference type="RefSeq" id="WP_160801006.1">
    <property type="nucleotide sequence ID" value="NZ_WUUL01000004.1"/>
</dbReference>
<comment type="caution">
    <text evidence="2">The sequence shown here is derived from an EMBL/GenBank/DDBJ whole genome shotgun (WGS) entry which is preliminary data.</text>
</comment>
<keyword evidence="3" id="KW-1185">Reference proteome</keyword>
<keyword evidence="1" id="KW-0812">Transmembrane</keyword>
<keyword evidence="1" id="KW-1133">Transmembrane helix</keyword>
<keyword evidence="1" id="KW-0472">Membrane</keyword>
<reference evidence="2 3" key="1">
    <citation type="submission" date="2019-12" db="EMBL/GenBank/DDBJ databases">
        <title>Whole-genome analyses of novel actinobacteria.</title>
        <authorList>
            <person name="Sahin N."/>
            <person name="Saygin H."/>
        </authorList>
    </citation>
    <scope>NUCLEOTIDE SEQUENCE [LARGE SCALE GENOMIC DNA]</scope>
    <source>
        <strain evidence="2 3">KC615</strain>
    </source>
</reference>